<accession>A0A6J5L6B0</accession>
<protein>
    <submittedName>
        <fullName evidence="1">Uncharacterized protein</fullName>
    </submittedName>
</protein>
<dbReference type="EMBL" id="LR796237">
    <property type="protein sequence ID" value="CAB4129921.1"/>
    <property type="molecule type" value="Genomic_DNA"/>
</dbReference>
<sequence>MTKKKILKIAEQCGATHKTNLGVYQFYESELLQFTDLLLSQVIARLHSSKYTEGDLHVSHAPLALVQFNSAIDSAIDDVVYFKTNVSTNEE</sequence>
<gene>
    <name evidence="1" type="ORF">UFOVP116_180</name>
</gene>
<name>A0A6J5L6B0_9CAUD</name>
<reference evidence="1" key="1">
    <citation type="submission" date="2020-04" db="EMBL/GenBank/DDBJ databases">
        <authorList>
            <person name="Chiriac C."/>
            <person name="Salcher M."/>
            <person name="Ghai R."/>
            <person name="Kavagutti S V."/>
        </authorList>
    </citation>
    <scope>NUCLEOTIDE SEQUENCE</scope>
</reference>
<evidence type="ECO:0000313" key="1">
    <source>
        <dbReference type="EMBL" id="CAB4129921.1"/>
    </source>
</evidence>
<organism evidence="1">
    <name type="scientific">uncultured Caudovirales phage</name>
    <dbReference type="NCBI Taxonomy" id="2100421"/>
    <lineage>
        <taxon>Viruses</taxon>
        <taxon>Duplodnaviria</taxon>
        <taxon>Heunggongvirae</taxon>
        <taxon>Uroviricota</taxon>
        <taxon>Caudoviricetes</taxon>
        <taxon>Peduoviridae</taxon>
        <taxon>Maltschvirus</taxon>
        <taxon>Maltschvirus maltsch</taxon>
    </lineage>
</organism>
<proteinExistence type="predicted"/>